<reference evidence="8" key="1">
    <citation type="submission" date="2022-12" db="EMBL/GenBank/DDBJ databases">
        <authorList>
            <person name="Bing R.G."/>
            <person name="Willard D.J."/>
            <person name="Manesh M.J.H."/>
            <person name="Laemthong T."/>
            <person name="Crosby J.R."/>
            <person name="Kelly R.M."/>
        </authorList>
    </citation>
    <scope>NUCLEOTIDE SEQUENCE</scope>
    <source>
        <strain evidence="8">DSM 8990</strain>
    </source>
</reference>
<keyword evidence="5 6" id="KW-0472">Membrane</keyword>
<sequence length="107" mass="12371">MKEKNYKDSIKKVIIALFALAFLTPLGLLTQNPAFGEWTEEEIKKMLGFVPEGIKKYADIYKFDLFDGYTVKFIHNDYIGYILSAIIGIAVIFVLFYILKFAMSERK</sequence>
<dbReference type="InterPro" id="IPR025937">
    <property type="entry name" value="PDGLE_dom"/>
</dbReference>
<comment type="subcellular location">
    <subcellularLocation>
        <location evidence="1">Cell membrane</location>
    </subcellularLocation>
</comment>
<keyword evidence="9" id="KW-1185">Reference proteome</keyword>
<evidence type="ECO:0000256" key="3">
    <source>
        <dbReference type="ARBA" id="ARBA00022692"/>
    </source>
</evidence>
<keyword evidence="3 6" id="KW-0812">Transmembrane</keyword>
<accession>A0ABY7BKX5</accession>
<feature type="transmembrane region" description="Helical" evidence="6">
    <location>
        <begin position="78"/>
        <end position="99"/>
    </location>
</feature>
<protein>
    <recommendedName>
        <fullName evidence="7">PDGLE domain-containing protein</fullName>
    </recommendedName>
</protein>
<organism evidence="8 9">
    <name type="scientific">Caldicellulosiruptor morganii</name>
    <dbReference type="NCBI Taxonomy" id="1387555"/>
    <lineage>
        <taxon>Bacteria</taxon>
        <taxon>Bacillati</taxon>
        <taxon>Bacillota</taxon>
        <taxon>Bacillota incertae sedis</taxon>
        <taxon>Caldicellulosiruptorales</taxon>
        <taxon>Caldicellulosiruptoraceae</taxon>
        <taxon>Caldicellulosiruptor</taxon>
    </lineage>
</organism>
<feature type="domain" description="PDGLE" evidence="7">
    <location>
        <begin position="14"/>
        <end position="102"/>
    </location>
</feature>
<keyword evidence="2" id="KW-1003">Cell membrane</keyword>
<gene>
    <name evidence="8" type="ORF">OTK00_001724</name>
</gene>
<evidence type="ECO:0000256" key="1">
    <source>
        <dbReference type="ARBA" id="ARBA00004236"/>
    </source>
</evidence>
<evidence type="ECO:0000256" key="4">
    <source>
        <dbReference type="ARBA" id="ARBA00022989"/>
    </source>
</evidence>
<dbReference type="Proteomes" id="UP001164909">
    <property type="component" value="Chromosome"/>
</dbReference>
<evidence type="ECO:0000313" key="8">
    <source>
        <dbReference type="EMBL" id="WAM33239.1"/>
    </source>
</evidence>
<keyword evidence="4 6" id="KW-1133">Transmembrane helix</keyword>
<dbReference type="Pfam" id="PF13190">
    <property type="entry name" value="PDGLE"/>
    <property type="match status" value="1"/>
</dbReference>
<evidence type="ECO:0000256" key="6">
    <source>
        <dbReference type="SAM" id="Phobius"/>
    </source>
</evidence>
<dbReference type="EMBL" id="CP113865">
    <property type="protein sequence ID" value="WAM33239.1"/>
    <property type="molecule type" value="Genomic_DNA"/>
</dbReference>
<evidence type="ECO:0000256" key="2">
    <source>
        <dbReference type="ARBA" id="ARBA00022475"/>
    </source>
</evidence>
<evidence type="ECO:0000313" key="9">
    <source>
        <dbReference type="Proteomes" id="UP001164909"/>
    </source>
</evidence>
<name>A0ABY7BKX5_9FIRM</name>
<evidence type="ECO:0000259" key="7">
    <source>
        <dbReference type="Pfam" id="PF13190"/>
    </source>
</evidence>
<dbReference type="RefSeq" id="WP_082054642.1">
    <property type="nucleotide sequence ID" value="NZ_CP113865.1"/>
</dbReference>
<proteinExistence type="predicted"/>
<evidence type="ECO:0000256" key="5">
    <source>
        <dbReference type="ARBA" id="ARBA00023136"/>
    </source>
</evidence>